<evidence type="ECO:0000256" key="8">
    <source>
        <dbReference type="ARBA" id="ARBA00023004"/>
    </source>
</evidence>
<evidence type="ECO:0000259" key="11">
    <source>
        <dbReference type="PROSITE" id="PS51918"/>
    </source>
</evidence>
<keyword evidence="3" id="KW-0004">4Fe-4S</keyword>
<keyword evidence="13" id="KW-1185">Reference proteome</keyword>
<name>A0A4U8QCC5_9FIRM</name>
<evidence type="ECO:0000256" key="1">
    <source>
        <dbReference type="ARBA" id="ARBA00004942"/>
    </source>
</evidence>
<protein>
    <recommendedName>
        <fullName evidence="2">biotin synthase</fullName>
        <ecNumber evidence="2">2.8.1.6</ecNumber>
    </recommendedName>
</protein>
<dbReference type="CDD" id="cd01335">
    <property type="entry name" value="Radical_SAM"/>
    <property type="match status" value="1"/>
</dbReference>
<keyword evidence="7" id="KW-0093">Biotin biosynthesis</keyword>
<keyword evidence="9" id="KW-0411">Iron-sulfur</keyword>
<comment type="pathway">
    <text evidence="1">Cofactor biosynthesis; biotin biosynthesis; biotin from 7,8-diaminononanoate: step 2/2.</text>
</comment>
<evidence type="ECO:0000256" key="9">
    <source>
        <dbReference type="ARBA" id="ARBA00023014"/>
    </source>
</evidence>
<dbReference type="Pfam" id="PF04055">
    <property type="entry name" value="Radical_SAM"/>
    <property type="match status" value="1"/>
</dbReference>
<evidence type="ECO:0000256" key="5">
    <source>
        <dbReference type="ARBA" id="ARBA00022714"/>
    </source>
</evidence>
<dbReference type="RefSeq" id="WP_044289338.1">
    <property type="nucleotide sequence ID" value="NZ_JBHTNY010000002.1"/>
</dbReference>
<evidence type="ECO:0000256" key="3">
    <source>
        <dbReference type="ARBA" id="ARBA00022485"/>
    </source>
</evidence>
<dbReference type="SUPFAM" id="SSF102114">
    <property type="entry name" value="Radical SAM enzymes"/>
    <property type="match status" value="1"/>
</dbReference>
<dbReference type="Gene3D" id="3.20.20.70">
    <property type="entry name" value="Aldolase class I"/>
    <property type="match status" value="1"/>
</dbReference>
<comment type="caution">
    <text evidence="12">The sequence shown here is derived from an EMBL/GenBank/DDBJ whole genome shotgun (WGS) entry which is preliminary data.</text>
</comment>
<evidence type="ECO:0000256" key="10">
    <source>
        <dbReference type="ARBA" id="ARBA00051157"/>
    </source>
</evidence>
<evidence type="ECO:0000256" key="7">
    <source>
        <dbReference type="ARBA" id="ARBA00022756"/>
    </source>
</evidence>
<dbReference type="Proteomes" id="UP000306509">
    <property type="component" value="Unassembled WGS sequence"/>
</dbReference>
<dbReference type="AlphaFoldDB" id="A0A4U8QCC5"/>
<accession>A0A4U8QCC5</accession>
<keyword evidence="6" id="KW-0479">Metal-binding</keyword>
<keyword evidence="4" id="KW-0949">S-adenosyl-L-methionine</keyword>
<evidence type="ECO:0000256" key="6">
    <source>
        <dbReference type="ARBA" id="ARBA00022723"/>
    </source>
</evidence>
<evidence type="ECO:0000256" key="2">
    <source>
        <dbReference type="ARBA" id="ARBA00012236"/>
    </source>
</evidence>
<proteinExistence type="predicted"/>
<evidence type="ECO:0000313" key="12">
    <source>
        <dbReference type="EMBL" id="TLD02707.1"/>
    </source>
</evidence>
<dbReference type="InterPro" id="IPR007197">
    <property type="entry name" value="rSAM"/>
</dbReference>
<organism evidence="12 13">
    <name type="scientific">Robinsoniella peoriensis</name>
    <dbReference type="NCBI Taxonomy" id="180332"/>
    <lineage>
        <taxon>Bacteria</taxon>
        <taxon>Bacillati</taxon>
        <taxon>Bacillota</taxon>
        <taxon>Clostridia</taxon>
        <taxon>Lachnospirales</taxon>
        <taxon>Lachnospiraceae</taxon>
        <taxon>Robinsoniella</taxon>
    </lineage>
</organism>
<dbReference type="EMBL" id="QGQD01000006">
    <property type="protein sequence ID" value="TLD02707.1"/>
    <property type="molecule type" value="Genomic_DNA"/>
</dbReference>
<dbReference type="PANTHER" id="PTHR22976:SF2">
    <property type="entry name" value="BIOTIN SYNTHASE, MITOCHONDRIAL"/>
    <property type="match status" value="1"/>
</dbReference>
<dbReference type="SMART" id="SM00729">
    <property type="entry name" value="Elp3"/>
    <property type="match status" value="1"/>
</dbReference>
<dbReference type="InterPro" id="IPR002684">
    <property type="entry name" value="Biotin_synth/BioAB"/>
</dbReference>
<dbReference type="GO" id="GO:0009102">
    <property type="term" value="P:biotin biosynthetic process"/>
    <property type="evidence" value="ECO:0007669"/>
    <property type="project" value="UniProtKB-UniPathway"/>
</dbReference>
<dbReference type="EC" id="2.8.1.6" evidence="2"/>
<dbReference type="GO" id="GO:0004076">
    <property type="term" value="F:biotin synthase activity"/>
    <property type="evidence" value="ECO:0007669"/>
    <property type="project" value="UniProtKB-EC"/>
</dbReference>
<dbReference type="PROSITE" id="PS51918">
    <property type="entry name" value="RADICAL_SAM"/>
    <property type="match status" value="1"/>
</dbReference>
<comment type="catalytic activity">
    <reaction evidence="10">
        <text>(4R,5S)-dethiobiotin + (sulfur carrier)-SH + 2 reduced [2Fe-2S]-[ferredoxin] + 2 S-adenosyl-L-methionine = (sulfur carrier)-H + biotin + 2 5'-deoxyadenosine + 2 L-methionine + 2 oxidized [2Fe-2S]-[ferredoxin]</text>
        <dbReference type="Rhea" id="RHEA:22060"/>
        <dbReference type="Rhea" id="RHEA-COMP:10000"/>
        <dbReference type="Rhea" id="RHEA-COMP:10001"/>
        <dbReference type="Rhea" id="RHEA-COMP:14737"/>
        <dbReference type="Rhea" id="RHEA-COMP:14739"/>
        <dbReference type="ChEBI" id="CHEBI:17319"/>
        <dbReference type="ChEBI" id="CHEBI:29917"/>
        <dbReference type="ChEBI" id="CHEBI:33737"/>
        <dbReference type="ChEBI" id="CHEBI:33738"/>
        <dbReference type="ChEBI" id="CHEBI:57586"/>
        <dbReference type="ChEBI" id="CHEBI:57844"/>
        <dbReference type="ChEBI" id="CHEBI:59789"/>
        <dbReference type="ChEBI" id="CHEBI:64428"/>
        <dbReference type="ChEBI" id="CHEBI:149473"/>
        <dbReference type="EC" id="2.8.1.6"/>
    </reaction>
</comment>
<evidence type="ECO:0000256" key="4">
    <source>
        <dbReference type="ARBA" id="ARBA00022691"/>
    </source>
</evidence>
<keyword evidence="8" id="KW-0408">Iron</keyword>
<evidence type="ECO:0000313" key="13">
    <source>
        <dbReference type="Proteomes" id="UP000306509"/>
    </source>
</evidence>
<dbReference type="GO" id="GO:0051539">
    <property type="term" value="F:4 iron, 4 sulfur cluster binding"/>
    <property type="evidence" value="ECO:0007669"/>
    <property type="project" value="UniProtKB-KW"/>
</dbReference>
<gene>
    <name evidence="12" type="ORF">DSM106044_00205</name>
</gene>
<dbReference type="GO" id="GO:0051537">
    <property type="term" value="F:2 iron, 2 sulfur cluster binding"/>
    <property type="evidence" value="ECO:0007669"/>
    <property type="project" value="UniProtKB-KW"/>
</dbReference>
<dbReference type="InterPro" id="IPR058240">
    <property type="entry name" value="rSAM_sf"/>
</dbReference>
<dbReference type="InterPro" id="IPR013785">
    <property type="entry name" value="Aldolase_TIM"/>
</dbReference>
<dbReference type="GO" id="GO:0046872">
    <property type="term" value="F:metal ion binding"/>
    <property type="evidence" value="ECO:0007669"/>
    <property type="project" value="UniProtKB-KW"/>
</dbReference>
<reference evidence="12 13" key="1">
    <citation type="journal article" date="2019" name="Anaerobe">
        <title>Detection of Robinsoniella peoriensis in multiple bone samples of a trauma patient.</title>
        <authorList>
            <person name="Schrottner P."/>
            <person name="Hartwich K."/>
            <person name="Bunk B."/>
            <person name="Schober I."/>
            <person name="Helbig S."/>
            <person name="Rudolph W.W."/>
            <person name="Gunzer F."/>
        </authorList>
    </citation>
    <scope>NUCLEOTIDE SEQUENCE [LARGE SCALE GENOMIC DNA]</scope>
    <source>
        <strain evidence="12 13">DSM 106044</strain>
    </source>
</reference>
<dbReference type="STRING" id="180332.GCA_000797495_04507"/>
<dbReference type="SFLD" id="SFLDS00029">
    <property type="entry name" value="Radical_SAM"/>
    <property type="match status" value="1"/>
</dbReference>
<sequence>MITELLKKASVAELTKENAVALLQTKNGSREFYDLLALANEMTRNEYDNKSYIFSQIGLNAQPCPMNCKFCSMAESNYVMDGTFLKTMDDIEDILETVRQLIAAGTHDLFLMTTAHYDFEEFLNISREVKKVLPDHIRFVANIGDFDEDKAMLLKETGFTGVYHIRRLGEGIDTDILPERRIQTLDVIKKTGLELYYCVEPIGPEHTYEEIADEMLRARDYGVEAMAVMRRTPVPGTPLADKGRISSLELAKIAAVARLVTKPSRSMNAHEVTPLTLSGGVNQLYAEVGANPRDLVQDTAGNRGYGVLAARDLLLDAEYEL</sequence>
<feature type="domain" description="Radical SAM core" evidence="11">
    <location>
        <begin position="47"/>
        <end position="271"/>
    </location>
</feature>
<keyword evidence="5" id="KW-0001">2Fe-2S</keyword>
<dbReference type="UniPathway" id="UPA00078">
    <property type="reaction ID" value="UER00162"/>
</dbReference>
<dbReference type="InterPro" id="IPR006638">
    <property type="entry name" value="Elp3/MiaA/NifB-like_rSAM"/>
</dbReference>
<dbReference type="PANTHER" id="PTHR22976">
    <property type="entry name" value="BIOTIN SYNTHASE"/>
    <property type="match status" value="1"/>
</dbReference>